<dbReference type="EMBL" id="KV875106">
    <property type="protein sequence ID" value="OIW23486.1"/>
    <property type="molecule type" value="Genomic_DNA"/>
</dbReference>
<sequence>MRPHFAGGGFIFFFCWFVHDKPSVILRVSIRWPETVSAGPGCWSPYWHMTGPSCEVSQGHWLLASLLFSPWRIVTSIYDVFSLYWVNQIGVARRGYPSSVLELFWQAVRPSASSACDCCDIGPKTPCRSHGDSRWLPSRSAGSDGHFFGRQCLFVCLRWKQSATARPTQLQQFVCLVKGLFAEYDLQTVLGILGIKHSATNRPFHRAYELAR</sequence>
<feature type="signal peptide" evidence="1">
    <location>
        <begin position="1"/>
        <end position="20"/>
    </location>
</feature>
<organism evidence="2 3">
    <name type="scientific">Coniochaeta ligniaria NRRL 30616</name>
    <dbReference type="NCBI Taxonomy" id="1408157"/>
    <lineage>
        <taxon>Eukaryota</taxon>
        <taxon>Fungi</taxon>
        <taxon>Dikarya</taxon>
        <taxon>Ascomycota</taxon>
        <taxon>Pezizomycotina</taxon>
        <taxon>Sordariomycetes</taxon>
        <taxon>Sordariomycetidae</taxon>
        <taxon>Coniochaetales</taxon>
        <taxon>Coniochaetaceae</taxon>
        <taxon>Coniochaeta</taxon>
    </lineage>
</organism>
<keyword evidence="1" id="KW-0732">Signal</keyword>
<dbReference type="Proteomes" id="UP000182658">
    <property type="component" value="Unassembled WGS sequence"/>
</dbReference>
<dbReference type="InParanoid" id="A0A1J7I7M5"/>
<reference evidence="2 3" key="1">
    <citation type="submission" date="2016-10" db="EMBL/GenBank/DDBJ databases">
        <title>Draft genome sequence of Coniochaeta ligniaria NRRL30616, a lignocellulolytic fungus for bioabatement of inhibitors in plant biomass hydrolysates.</title>
        <authorList>
            <consortium name="DOE Joint Genome Institute"/>
            <person name="Jimenez D.J."/>
            <person name="Hector R.E."/>
            <person name="Riley R."/>
            <person name="Sun H."/>
            <person name="Grigoriev I.V."/>
            <person name="Van Elsas J.D."/>
            <person name="Nichols N.N."/>
        </authorList>
    </citation>
    <scope>NUCLEOTIDE SEQUENCE [LARGE SCALE GENOMIC DNA]</scope>
    <source>
        <strain evidence="2 3">NRRL 30616</strain>
    </source>
</reference>
<evidence type="ECO:0000313" key="3">
    <source>
        <dbReference type="Proteomes" id="UP000182658"/>
    </source>
</evidence>
<accession>A0A1J7I7M5</accession>
<feature type="chain" id="PRO_5012995563" description="Secreted protein" evidence="1">
    <location>
        <begin position="21"/>
        <end position="212"/>
    </location>
</feature>
<evidence type="ECO:0008006" key="4">
    <source>
        <dbReference type="Google" id="ProtNLM"/>
    </source>
</evidence>
<protein>
    <recommendedName>
        <fullName evidence="4">Secreted protein</fullName>
    </recommendedName>
</protein>
<gene>
    <name evidence="2" type="ORF">CONLIGDRAFT_130716</name>
</gene>
<name>A0A1J7I7M5_9PEZI</name>
<evidence type="ECO:0000256" key="1">
    <source>
        <dbReference type="SAM" id="SignalP"/>
    </source>
</evidence>
<keyword evidence="3" id="KW-1185">Reference proteome</keyword>
<evidence type="ECO:0000313" key="2">
    <source>
        <dbReference type="EMBL" id="OIW23486.1"/>
    </source>
</evidence>
<proteinExistence type="predicted"/>
<dbReference type="AlphaFoldDB" id="A0A1J7I7M5"/>